<dbReference type="AlphaFoldDB" id="A0A0A1YPJ0"/>
<accession>A0A0A1YPJ0</accession>
<name>A0A0A1YPJ0_9PSED</name>
<reference evidence="2 3" key="1">
    <citation type="journal article" date="2014" name="Genome Announc.">
        <title>Draft Genome Sequence of Petroleum Oil-Degrading Marine Bacterium Pseudomonas taeanensis Strain MS-3, Isolated from a Crude Oil-Contaminated Seashore.</title>
        <authorList>
            <person name="Lee S.Y."/>
            <person name="Kim S.H."/>
            <person name="Lee D.G."/>
            <person name="Shin S."/>
            <person name="Yun S.H."/>
            <person name="Choi C.W."/>
            <person name="Chung Y.H."/>
            <person name="Choi J.S."/>
            <person name="Kahng H.Y."/>
            <person name="Kim S.I."/>
        </authorList>
    </citation>
    <scope>NUCLEOTIDE SEQUENCE [LARGE SCALE GENOMIC DNA]</scope>
    <source>
        <strain evidence="2 3">MS-3</strain>
    </source>
</reference>
<sequence>MKFIVSEKYKRQGKRKTIFAATFVVALIAGFVFMFVNSSELSNKIIAAIGIFLLAKYLPHAYRSIKNHDTSYPEVEILEAQDKINVSHKGAVVSMPLSDIEHLRIQCIKGNIKSLLLTTKSFNNLRFEGYENLAGMAELLEKYTPAGKTKNSTWYHR</sequence>
<proteinExistence type="predicted"/>
<evidence type="ECO:0008006" key="4">
    <source>
        <dbReference type="Google" id="ProtNLM"/>
    </source>
</evidence>
<feature type="transmembrane region" description="Helical" evidence="1">
    <location>
        <begin position="41"/>
        <end position="58"/>
    </location>
</feature>
<evidence type="ECO:0000313" key="2">
    <source>
        <dbReference type="EMBL" id="KFX70996.1"/>
    </source>
</evidence>
<dbReference type="Proteomes" id="UP000030063">
    <property type="component" value="Unassembled WGS sequence"/>
</dbReference>
<evidence type="ECO:0000256" key="1">
    <source>
        <dbReference type="SAM" id="Phobius"/>
    </source>
</evidence>
<keyword evidence="3" id="KW-1185">Reference proteome</keyword>
<gene>
    <name evidence="2" type="ORF">TMS3_0103360</name>
</gene>
<keyword evidence="1" id="KW-0812">Transmembrane</keyword>
<evidence type="ECO:0000313" key="3">
    <source>
        <dbReference type="Proteomes" id="UP000030063"/>
    </source>
</evidence>
<keyword evidence="1" id="KW-0472">Membrane</keyword>
<dbReference type="EMBL" id="AWSQ01000001">
    <property type="protein sequence ID" value="KFX70996.1"/>
    <property type="molecule type" value="Genomic_DNA"/>
</dbReference>
<comment type="caution">
    <text evidence="2">The sequence shown here is derived from an EMBL/GenBank/DDBJ whole genome shotgun (WGS) entry which is preliminary data.</text>
</comment>
<organism evidence="2 3">
    <name type="scientific">Pseudomonas taeanensis MS-3</name>
    <dbReference type="NCBI Taxonomy" id="1395571"/>
    <lineage>
        <taxon>Bacteria</taxon>
        <taxon>Pseudomonadati</taxon>
        <taxon>Pseudomonadota</taxon>
        <taxon>Gammaproteobacteria</taxon>
        <taxon>Pseudomonadales</taxon>
        <taxon>Pseudomonadaceae</taxon>
        <taxon>Pseudomonas</taxon>
    </lineage>
</organism>
<feature type="transmembrane region" description="Helical" evidence="1">
    <location>
        <begin position="18"/>
        <end position="35"/>
    </location>
</feature>
<keyword evidence="1" id="KW-1133">Transmembrane helix</keyword>
<protein>
    <recommendedName>
        <fullName evidence="4">YcxB-like protein domain-containing protein</fullName>
    </recommendedName>
</protein>